<evidence type="ECO:0000313" key="2">
    <source>
        <dbReference type="Proteomes" id="UP000250235"/>
    </source>
</evidence>
<gene>
    <name evidence="1" type="ORF">F511_43918</name>
</gene>
<dbReference type="OrthoDB" id="26970at2759"/>
<name>A0A2Z6ZYN4_9LAMI</name>
<evidence type="ECO:0000313" key="1">
    <source>
        <dbReference type="EMBL" id="KZV14279.1"/>
    </source>
</evidence>
<dbReference type="Proteomes" id="UP000250235">
    <property type="component" value="Unassembled WGS sequence"/>
</dbReference>
<protein>
    <submittedName>
        <fullName evidence="1">Uncharacterized protein</fullName>
    </submittedName>
</protein>
<dbReference type="AlphaFoldDB" id="A0A2Z6ZYN4"/>
<sequence length="87" mass="10082">VFIETYVENMLRLLTGRIGEFVGSSMLLFAVVDSLRDLDVEIDWNDILKDDFNKGKSDLELETFEVPIDHIQEDYNEVPFPSLFLVL</sequence>
<feature type="non-terminal residue" evidence="1">
    <location>
        <position position="1"/>
    </location>
</feature>
<proteinExistence type="predicted"/>
<keyword evidence="2" id="KW-1185">Reference proteome</keyword>
<dbReference type="EMBL" id="KV021072">
    <property type="protein sequence ID" value="KZV14279.1"/>
    <property type="molecule type" value="Genomic_DNA"/>
</dbReference>
<reference evidence="1 2" key="1">
    <citation type="journal article" date="2015" name="Proc. Natl. Acad. Sci. U.S.A.">
        <title>The resurrection genome of Boea hygrometrica: A blueprint for survival of dehydration.</title>
        <authorList>
            <person name="Xiao L."/>
            <person name="Yang G."/>
            <person name="Zhang L."/>
            <person name="Yang X."/>
            <person name="Zhao S."/>
            <person name="Ji Z."/>
            <person name="Zhou Q."/>
            <person name="Hu M."/>
            <person name="Wang Y."/>
            <person name="Chen M."/>
            <person name="Xu Y."/>
            <person name="Jin H."/>
            <person name="Xiao X."/>
            <person name="Hu G."/>
            <person name="Bao F."/>
            <person name="Hu Y."/>
            <person name="Wan P."/>
            <person name="Li L."/>
            <person name="Deng X."/>
            <person name="Kuang T."/>
            <person name="Xiang C."/>
            <person name="Zhu J.K."/>
            <person name="Oliver M.J."/>
            <person name="He Y."/>
        </authorList>
    </citation>
    <scope>NUCLEOTIDE SEQUENCE [LARGE SCALE GENOMIC DNA]</scope>
    <source>
        <strain evidence="2">cv. XS01</strain>
    </source>
</reference>
<organism evidence="1 2">
    <name type="scientific">Dorcoceras hygrometricum</name>
    <dbReference type="NCBI Taxonomy" id="472368"/>
    <lineage>
        <taxon>Eukaryota</taxon>
        <taxon>Viridiplantae</taxon>
        <taxon>Streptophyta</taxon>
        <taxon>Embryophyta</taxon>
        <taxon>Tracheophyta</taxon>
        <taxon>Spermatophyta</taxon>
        <taxon>Magnoliopsida</taxon>
        <taxon>eudicotyledons</taxon>
        <taxon>Gunneridae</taxon>
        <taxon>Pentapetalae</taxon>
        <taxon>asterids</taxon>
        <taxon>lamiids</taxon>
        <taxon>Lamiales</taxon>
        <taxon>Gesneriaceae</taxon>
        <taxon>Didymocarpoideae</taxon>
        <taxon>Trichosporeae</taxon>
        <taxon>Loxocarpinae</taxon>
        <taxon>Dorcoceras</taxon>
    </lineage>
</organism>
<accession>A0A2Z6ZYN4</accession>